<feature type="domain" description="CRIB" evidence="2">
    <location>
        <begin position="33"/>
        <end position="46"/>
    </location>
</feature>
<dbReference type="PROSITE" id="PS50108">
    <property type="entry name" value="CRIB"/>
    <property type="match status" value="1"/>
</dbReference>
<dbReference type="SMART" id="SM00285">
    <property type="entry name" value="PBD"/>
    <property type="match status" value="1"/>
</dbReference>
<feature type="compositionally biased region" description="Basic and acidic residues" evidence="1">
    <location>
        <begin position="85"/>
        <end position="94"/>
    </location>
</feature>
<gene>
    <name evidence="3" type="ORF">SLEP1_g812</name>
</gene>
<reference evidence="3 4" key="1">
    <citation type="journal article" date="2021" name="Commun. Biol.">
        <title>The genome of Shorea leprosula (Dipterocarpaceae) highlights the ecological relevance of drought in aseasonal tropical rainforests.</title>
        <authorList>
            <person name="Ng K.K.S."/>
            <person name="Kobayashi M.J."/>
            <person name="Fawcett J.A."/>
            <person name="Hatakeyama M."/>
            <person name="Paape T."/>
            <person name="Ng C.H."/>
            <person name="Ang C.C."/>
            <person name="Tnah L.H."/>
            <person name="Lee C.T."/>
            <person name="Nishiyama T."/>
            <person name="Sese J."/>
            <person name="O'Brien M.J."/>
            <person name="Copetti D."/>
            <person name="Mohd Noor M.I."/>
            <person name="Ong R.C."/>
            <person name="Putra M."/>
            <person name="Sireger I.Z."/>
            <person name="Indrioko S."/>
            <person name="Kosugi Y."/>
            <person name="Izuno A."/>
            <person name="Isagi Y."/>
            <person name="Lee S.L."/>
            <person name="Shimizu K.K."/>
        </authorList>
    </citation>
    <scope>NUCLEOTIDE SEQUENCE [LARGE SCALE GENOMIC DNA]</scope>
    <source>
        <strain evidence="3">214</strain>
    </source>
</reference>
<dbReference type="CDD" id="cd00132">
    <property type="entry name" value="CRIB"/>
    <property type="match status" value="1"/>
</dbReference>
<feature type="compositionally biased region" description="Basic and acidic residues" evidence="1">
    <location>
        <begin position="134"/>
        <end position="143"/>
    </location>
</feature>
<dbReference type="Gene3D" id="3.90.810.10">
    <property type="entry name" value="CRIB domain"/>
    <property type="match status" value="1"/>
</dbReference>
<evidence type="ECO:0000256" key="1">
    <source>
        <dbReference type="SAM" id="MobiDB-lite"/>
    </source>
</evidence>
<feature type="region of interest" description="Disordered" evidence="1">
    <location>
        <begin position="85"/>
        <end position="237"/>
    </location>
</feature>
<dbReference type="InterPro" id="IPR036936">
    <property type="entry name" value="CRIB_dom_sf"/>
</dbReference>
<organism evidence="3 4">
    <name type="scientific">Rubroshorea leprosula</name>
    <dbReference type="NCBI Taxonomy" id="152421"/>
    <lineage>
        <taxon>Eukaryota</taxon>
        <taxon>Viridiplantae</taxon>
        <taxon>Streptophyta</taxon>
        <taxon>Embryophyta</taxon>
        <taxon>Tracheophyta</taxon>
        <taxon>Spermatophyta</taxon>
        <taxon>Magnoliopsida</taxon>
        <taxon>eudicotyledons</taxon>
        <taxon>Gunneridae</taxon>
        <taxon>Pentapetalae</taxon>
        <taxon>rosids</taxon>
        <taxon>malvids</taxon>
        <taxon>Malvales</taxon>
        <taxon>Dipterocarpaceae</taxon>
        <taxon>Rubroshorea</taxon>
    </lineage>
</organism>
<dbReference type="AlphaFoldDB" id="A0AAV5HKS3"/>
<dbReference type="Proteomes" id="UP001054252">
    <property type="component" value="Unassembled WGS sequence"/>
</dbReference>
<feature type="compositionally biased region" description="Basic and acidic residues" evidence="1">
    <location>
        <begin position="152"/>
        <end position="181"/>
    </location>
</feature>
<evidence type="ECO:0000313" key="4">
    <source>
        <dbReference type="Proteomes" id="UP001054252"/>
    </source>
</evidence>
<accession>A0AAV5HKS3</accession>
<protein>
    <recommendedName>
        <fullName evidence="2">CRIB domain-containing protein</fullName>
    </recommendedName>
</protein>
<dbReference type="EMBL" id="BPVZ01000001">
    <property type="protein sequence ID" value="GKU86264.1"/>
    <property type="molecule type" value="Genomic_DNA"/>
</dbReference>
<dbReference type="InterPro" id="IPR000095">
    <property type="entry name" value="CRIB_dom"/>
</dbReference>
<proteinExistence type="predicted"/>
<feature type="compositionally biased region" description="Polar residues" evidence="1">
    <location>
        <begin position="207"/>
        <end position="221"/>
    </location>
</feature>
<feature type="compositionally biased region" description="Low complexity" evidence="1">
    <location>
        <begin position="102"/>
        <end position="121"/>
    </location>
</feature>
<evidence type="ECO:0000259" key="2">
    <source>
        <dbReference type="PROSITE" id="PS50108"/>
    </source>
</evidence>
<dbReference type="Pfam" id="PF00786">
    <property type="entry name" value="PBD"/>
    <property type="match status" value="1"/>
</dbReference>
<dbReference type="PANTHER" id="PTHR46325">
    <property type="entry name" value="CRIB DOMAIN-CONTAINING PROTEIN RIC8"/>
    <property type="match status" value="1"/>
</dbReference>
<comment type="caution">
    <text evidence="3">The sequence shown here is derived from an EMBL/GenBank/DDBJ whole genome shotgun (WGS) entry which is preliminary data.</text>
</comment>
<evidence type="ECO:0000313" key="3">
    <source>
        <dbReference type="EMBL" id="GKU86264.1"/>
    </source>
</evidence>
<keyword evidence="4" id="KW-1185">Reference proteome</keyword>
<sequence>MAASQNNKMKGLLKGLRYISQIFEDEKQTEMQIGLPTDVKHVAHIGWDGSSVNSTPGWMNEFSPGHQSAPLRPVAGGGVLEEDAVKWVSEDSKSKSARGSDSLPELPRSSRRSSGPLPELPKSSRRSSCGHGEVPAREKSDKPKHSRRSSRSSKEKEDSEGSAKPRVPKDRSQTSESASHERKSRRKKSKDCSTGEGSSRRSRKQGSDNTSESELVSTHRQPSVDFEAEEKRLTGVY</sequence>
<name>A0AAV5HKS3_9ROSI</name>
<dbReference type="PANTHER" id="PTHR46325:SF39">
    <property type="entry name" value="CRIB DOMAIN-CONTAINING PROTEIN RIC8"/>
    <property type="match status" value="1"/>
</dbReference>